<gene>
    <name evidence="6" type="ORF">G6N74_20770</name>
</gene>
<keyword evidence="7" id="KW-1185">Reference proteome</keyword>
<dbReference type="PIRSF" id="PIRSF039012">
    <property type="entry name" value="ASP"/>
    <property type="match status" value="1"/>
</dbReference>
<dbReference type="CDD" id="cd06252">
    <property type="entry name" value="M14_ASTE_ASPA-like"/>
    <property type="match status" value="1"/>
</dbReference>
<dbReference type="GO" id="GO:0016811">
    <property type="term" value="F:hydrolase activity, acting on carbon-nitrogen (but not peptide) bonds, in linear amides"/>
    <property type="evidence" value="ECO:0007669"/>
    <property type="project" value="InterPro"/>
</dbReference>
<comment type="cofactor">
    <cofactor evidence="1">
        <name>Zn(2+)</name>
        <dbReference type="ChEBI" id="CHEBI:29105"/>
    </cofactor>
</comment>
<dbReference type="Gene3D" id="3.40.630.10">
    <property type="entry name" value="Zn peptidases"/>
    <property type="match status" value="1"/>
</dbReference>
<evidence type="ECO:0000256" key="3">
    <source>
        <dbReference type="ARBA" id="ARBA00022801"/>
    </source>
</evidence>
<dbReference type="Proteomes" id="UP000481252">
    <property type="component" value="Unassembled WGS sequence"/>
</dbReference>
<comment type="caution">
    <text evidence="6">The sequence shown here is derived from an EMBL/GenBank/DDBJ whole genome shotgun (WGS) entry which is preliminary data.</text>
</comment>
<organism evidence="6 7">
    <name type="scientific">Mesorhizobium zhangyense</name>
    <dbReference type="NCBI Taxonomy" id="1776730"/>
    <lineage>
        <taxon>Bacteria</taxon>
        <taxon>Pseudomonadati</taxon>
        <taxon>Pseudomonadota</taxon>
        <taxon>Alphaproteobacteria</taxon>
        <taxon>Hyphomicrobiales</taxon>
        <taxon>Phyllobacteriaceae</taxon>
        <taxon>Mesorhizobium</taxon>
    </lineage>
</organism>
<keyword evidence="3" id="KW-0378">Hydrolase</keyword>
<name>A0A7C9VG32_9HYPH</name>
<dbReference type="GO" id="GO:0016788">
    <property type="term" value="F:hydrolase activity, acting on ester bonds"/>
    <property type="evidence" value="ECO:0007669"/>
    <property type="project" value="InterPro"/>
</dbReference>
<dbReference type="PANTHER" id="PTHR37326:SF1">
    <property type="entry name" value="BLL3975 PROTEIN"/>
    <property type="match status" value="1"/>
</dbReference>
<dbReference type="RefSeq" id="WP_165119933.1">
    <property type="nucleotide sequence ID" value="NZ_JAAKZG010000010.1"/>
</dbReference>
<proteinExistence type="predicted"/>
<dbReference type="Pfam" id="PF24827">
    <property type="entry name" value="AstE_AspA_cat"/>
    <property type="match status" value="1"/>
</dbReference>
<reference evidence="6 7" key="1">
    <citation type="submission" date="2020-02" db="EMBL/GenBank/DDBJ databases">
        <title>Genome sequence of the type strain CGMCC 1.15528 of Mesorhizobium zhangyense.</title>
        <authorList>
            <person name="Gao J."/>
            <person name="Sun J."/>
        </authorList>
    </citation>
    <scope>NUCLEOTIDE SEQUENCE [LARGE SCALE GENOMIC DNA]</scope>
    <source>
        <strain evidence="6 7">CGMCC 1.15528</strain>
    </source>
</reference>
<dbReference type="InterPro" id="IPR043795">
    <property type="entry name" value="N-alpha-Ac-DABA-like"/>
</dbReference>
<dbReference type="InterPro" id="IPR055438">
    <property type="entry name" value="AstE_AspA_cat"/>
</dbReference>
<evidence type="ECO:0000313" key="6">
    <source>
        <dbReference type="EMBL" id="NGN43508.1"/>
    </source>
</evidence>
<dbReference type="InterPro" id="IPR053138">
    <property type="entry name" value="N-alpha-Ac-DABA_deacetylase"/>
</dbReference>
<evidence type="ECO:0000256" key="1">
    <source>
        <dbReference type="ARBA" id="ARBA00001947"/>
    </source>
</evidence>
<keyword evidence="2" id="KW-0479">Metal-binding</keyword>
<dbReference type="AlphaFoldDB" id="A0A7C9VG32"/>
<dbReference type="EMBL" id="JAAKZG010000010">
    <property type="protein sequence ID" value="NGN43508.1"/>
    <property type="molecule type" value="Genomic_DNA"/>
</dbReference>
<dbReference type="SUPFAM" id="SSF53187">
    <property type="entry name" value="Zn-dependent exopeptidases"/>
    <property type="match status" value="1"/>
</dbReference>
<evidence type="ECO:0000313" key="7">
    <source>
        <dbReference type="Proteomes" id="UP000481252"/>
    </source>
</evidence>
<dbReference type="GO" id="GO:0046872">
    <property type="term" value="F:metal ion binding"/>
    <property type="evidence" value="ECO:0007669"/>
    <property type="project" value="UniProtKB-KW"/>
</dbReference>
<sequence length="355" mass="37430">MTSKTRIWTPVDYEADGKQRDCLRLPHSTDLSAYGFVPIPIVCIKSGSGPTALLIAGNHGDEYEGQIALSNLAREIGTDDVRGRIIILPALNFPAVEAGRRVSPLDDGNLNRLFPGDALGSPTQMIAHYVSDVLLPMADIVIDLHAGGRSLHYLPSALVRAGGTQAETARLIELLGVFGAPVSSISDGSGGGGATTLAAVAQQLNVPALTAELGGGAGLSRDGLQLAEQGVRRVLKHYGILPDIKVDPAPGTRLMKVDGRDAFTYALTSGIFEPAAEVGEPVKAGQLAGRVHPIGWPMHQVETVHFRQSGLVACRRAPSLTAPGDCLYKVMADIGTQASLARSRHQELQAANHNR</sequence>
<evidence type="ECO:0000256" key="4">
    <source>
        <dbReference type="ARBA" id="ARBA00022833"/>
    </source>
</evidence>
<evidence type="ECO:0000259" key="5">
    <source>
        <dbReference type="Pfam" id="PF24827"/>
    </source>
</evidence>
<protein>
    <submittedName>
        <fullName evidence="6">Succinylglutamate desuccinylase</fullName>
    </submittedName>
</protein>
<feature type="domain" description="Succinylglutamate desuccinylase/Aspartoacylase catalytic" evidence="5">
    <location>
        <begin position="49"/>
        <end position="238"/>
    </location>
</feature>
<accession>A0A7C9VG32</accession>
<dbReference type="PANTHER" id="PTHR37326">
    <property type="entry name" value="BLL3975 PROTEIN"/>
    <property type="match status" value="1"/>
</dbReference>
<keyword evidence="4" id="KW-0862">Zinc</keyword>
<evidence type="ECO:0000256" key="2">
    <source>
        <dbReference type="ARBA" id="ARBA00022723"/>
    </source>
</evidence>